<evidence type="ECO:0000313" key="1">
    <source>
        <dbReference type="EMBL" id="MCW3786842.1"/>
    </source>
</evidence>
<name>A0AAE3SF98_9BACT</name>
<dbReference type="RefSeq" id="WP_301190407.1">
    <property type="nucleotide sequence ID" value="NZ_JAPDPJ010000019.1"/>
</dbReference>
<organism evidence="1 2">
    <name type="scientific">Plebeiibacterium sediminum</name>
    <dbReference type="NCBI Taxonomy" id="2992112"/>
    <lineage>
        <taxon>Bacteria</taxon>
        <taxon>Pseudomonadati</taxon>
        <taxon>Bacteroidota</taxon>
        <taxon>Bacteroidia</taxon>
        <taxon>Marinilabiliales</taxon>
        <taxon>Marinilabiliaceae</taxon>
        <taxon>Plebeiibacterium</taxon>
    </lineage>
</organism>
<sequence length="97" mass="11593">MNDYNDLKEKLIVFKNDDETNKSDETKEKDSVSLELINTMIESLEISYDYKTSNTDRKIKFLETDLLQNFFITDDMDLIKERLKELRALYNDIIENN</sequence>
<dbReference type="EMBL" id="JAPDPJ010000019">
    <property type="protein sequence ID" value="MCW3786842.1"/>
    <property type="molecule type" value="Genomic_DNA"/>
</dbReference>
<accession>A0AAE3SF98</accession>
<evidence type="ECO:0000313" key="2">
    <source>
        <dbReference type="Proteomes" id="UP001209229"/>
    </source>
</evidence>
<comment type="caution">
    <text evidence="1">The sequence shown here is derived from an EMBL/GenBank/DDBJ whole genome shotgun (WGS) entry which is preliminary data.</text>
</comment>
<dbReference type="AlphaFoldDB" id="A0AAE3SF98"/>
<reference evidence="1" key="1">
    <citation type="submission" date="2022-10" db="EMBL/GenBank/DDBJ databases">
        <authorList>
            <person name="Yu W.X."/>
        </authorList>
    </citation>
    <scope>NUCLEOTIDE SEQUENCE</scope>
    <source>
        <strain evidence="1">AAT</strain>
    </source>
</reference>
<proteinExistence type="predicted"/>
<keyword evidence="2" id="KW-1185">Reference proteome</keyword>
<gene>
    <name evidence="1" type="ORF">OM075_10215</name>
</gene>
<dbReference type="Proteomes" id="UP001209229">
    <property type="component" value="Unassembled WGS sequence"/>
</dbReference>
<protein>
    <submittedName>
        <fullName evidence="1">Uncharacterized protein</fullName>
    </submittedName>
</protein>